<dbReference type="InterPro" id="IPR002099">
    <property type="entry name" value="MutL/Mlh/PMS"/>
</dbReference>
<dbReference type="SUPFAM" id="SSF55874">
    <property type="entry name" value="ATPase domain of HSP90 chaperone/DNA topoisomerase II/histidine kinase"/>
    <property type="match status" value="1"/>
</dbReference>
<dbReference type="GO" id="GO:0032300">
    <property type="term" value="C:mismatch repair complex"/>
    <property type="evidence" value="ECO:0007669"/>
    <property type="project" value="InterPro"/>
</dbReference>
<dbReference type="InterPro" id="IPR013507">
    <property type="entry name" value="DNA_mismatch_S5_2-like"/>
</dbReference>
<evidence type="ECO:0000256" key="1">
    <source>
        <dbReference type="ARBA" id="ARBA00006082"/>
    </source>
</evidence>
<keyword evidence="8" id="KW-0540">Nuclease</keyword>
<dbReference type="SUPFAM" id="SSF54211">
    <property type="entry name" value="Ribosomal protein S5 domain 2-like"/>
    <property type="match status" value="1"/>
</dbReference>
<comment type="similarity">
    <text evidence="1 5">Belongs to the DNA mismatch repair MutL/HexB family.</text>
</comment>
<protein>
    <recommendedName>
        <fullName evidence="2 5">DNA mismatch repair protein MutL</fullName>
    </recommendedName>
</protein>
<accession>A0A845B222</accession>
<dbReference type="PANTHER" id="PTHR10073">
    <property type="entry name" value="DNA MISMATCH REPAIR PROTEIN MLH, PMS, MUTL"/>
    <property type="match status" value="1"/>
</dbReference>
<dbReference type="InterPro" id="IPR038973">
    <property type="entry name" value="MutL/Mlh/Pms-like"/>
</dbReference>
<dbReference type="Pfam" id="PF08676">
    <property type="entry name" value="MutL_C"/>
    <property type="match status" value="1"/>
</dbReference>
<feature type="domain" description="DNA mismatch repair protein S5" evidence="7">
    <location>
        <begin position="208"/>
        <end position="330"/>
    </location>
</feature>
<keyword evidence="4 5" id="KW-0234">DNA repair</keyword>
<dbReference type="InterPro" id="IPR036890">
    <property type="entry name" value="HATPase_C_sf"/>
</dbReference>
<organism evidence="8 9">
    <name type="scientific">Allopontixanthobacter sediminis</name>
    <dbReference type="NCBI Taxonomy" id="1689985"/>
    <lineage>
        <taxon>Bacteria</taxon>
        <taxon>Pseudomonadati</taxon>
        <taxon>Pseudomonadota</taxon>
        <taxon>Alphaproteobacteria</taxon>
        <taxon>Sphingomonadales</taxon>
        <taxon>Erythrobacteraceae</taxon>
        <taxon>Allopontixanthobacter</taxon>
    </lineage>
</organism>
<gene>
    <name evidence="5 8" type="primary">mutL</name>
    <name evidence="8" type="ORF">GRI65_04320</name>
</gene>
<comment type="caution">
    <text evidence="8">The sequence shown here is derived from an EMBL/GenBank/DDBJ whole genome shotgun (WGS) entry which is preliminary data.</text>
</comment>
<comment type="function">
    <text evidence="5">This protein is involved in the repair of mismatches in DNA. It is required for dam-dependent methyl-directed DNA mismatch repair. May act as a 'molecular matchmaker', a protein that promotes the formation of a stable complex between two or more DNA-binding proteins in an ATP-dependent manner without itself being part of a final effector complex.</text>
</comment>
<dbReference type="InterPro" id="IPR042121">
    <property type="entry name" value="MutL_C_regsub"/>
</dbReference>
<dbReference type="SUPFAM" id="SSF118116">
    <property type="entry name" value="DNA mismatch repair protein MutL"/>
    <property type="match status" value="1"/>
</dbReference>
<dbReference type="NCBIfam" id="TIGR00585">
    <property type="entry name" value="mutl"/>
    <property type="match status" value="1"/>
</dbReference>
<dbReference type="PROSITE" id="PS00058">
    <property type="entry name" value="DNA_MISMATCH_REPAIR_1"/>
    <property type="match status" value="1"/>
</dbReference>
<dbReference type="GO" id="GO:0005524">
    <property type="term" value="F:ATP binding"/>
    <property type="evidence" value="ECO:0007669"/>
    <property type="project" value="InterPro"/>
</dbReference>
<dbReference type="Gene3D" id="3.30.230.10">
    <property type="match status" value="1"/>
</dbReference>
<dbReference type="Gene3D" id="3.30.565.10">
    <property type="entry name" value="Histidine kinase-like ATPase, C-terminal domain"/>
    <property type="match status" value="1"/>
</dbReference>
<evidence type="ECO:0000256" key="3">
    <source>
        <dbReference type="ARBA" id="ARBA00022763"/>
    </source>
</evidence>
<dbReference type="CDD" id="cd16926">
    <property type="entry name" value="HATPase_MutL-MLH-PMS-like"/>
    <property type="match status" value="1"/>
</dbReference>
<dbReference type="InterPro" id="IPR014790">
    <property type="entry name" value="MutL_C"/>
</dbReference>
<keyword evidence="9" id="KW-1185">Reference proteome</keyword>
<evidence type="ECO:0000313" key="8">
    <source>
        <dbReference type="EMBL" id="MXP43682.1"/>
    </source>
</evidence>
<dbReference type="OrthoDB" id="9763467at2"/>
<dbReference type="FunFam" id="3.30.565.10:FF:000003">
    <property type="entry name" value="DNA mismatch repair endonuclease MutL"/>
    <property type="match status" value="1"/>
</dbReference>
<evidence type="ECO:0000313" key="9">
    <source>
        <dbReference type="Proteomes" id="UP000431922"/>
    </source>
</evidence>
<dbReference type="AlphaFoldDB" id="A0A845B222"/>
<evidence type="ECO:0000256" key="5">
    <source>
        <dbReference type="HAMAP-Rule" id="MF_00149"/>
    </source>
</evidence>
<dbReference type="CDD" id="cd03482">
    <property type="entry name" value="MutL_Trans_MutL"/>
    <property type="match status" value="1"/>
</dbReference>
<dbReference type="SMART" id="SM00853">
    <property type="entry name" value="MutL_C"/>
    <property type="match status" value="1"/>
</dbReference>
<dbReference type="Gene3D" id="3.30.1370.100">
    <property type="entry name" value="MutL, C-terminal domain, regulatory subdomain"/>
    <property type="match status" value="1"/>
</dbReference>
<dbReference type="Proteomes" id="UP000431922">
    <property type="component" value="Unassembled WGS sequence"/>
</dbReference>
<dbReference type="SMART" id="SM01340">
    <property type="entry name" value="DNA_mis_repair"/>
    <property type="match status" value="1"/>
</dbReference>
<dbReference type="GO" id="GO:0004519">
    <property type="term" value="F:endonuclease activity"/>
    <property type="evidence" value="ECO:0007669"/>
    <property type="project" value="UniProtKB-KW"/>
</dbReference>
<dbReference type="RefSeq" id="WP_160755265.1">
    <property type="nucleotide sequence ID" value="NZ_WTYL01000001.1"/>
</dbReference>
<dbReference type="GO" id="GO:0016887">
    <property type="term" value="F:ATP hydrolysis activity"/>
    <property type="evidence" value="ECO:0007669"/>
    <property type="project" value="InterPro"/>
</dbReference>
<dbReference type="GO" id="GO:0030983">
    <property type="term" value="F:mismatched DNA binding"/>
    <property type="evidence" value="ECO:0007669"/>
    <property type="project" value="InterPro"/>
</dbReference>
<evidence type="ECO:0000259" key="7">
    <source>
        <dbReference type="SMART" id="SM01340"/>
    </source>
</evidence>
<sequence length="604" mass="65229">MPEIRRLPESLVNRIAAGEVVERPAAALKELVENAIDSGARRIAVQLVDGGLARIEVTDDGCGMSPAEMALSLERHATSKLPDEAIEMVATLGFRGEALPSIASVARFTLESRPQGGEQGWRRVVDHGALVEDGPAALPPGTRVRVEQLFHKVPARRKFLRTARSEYAACKDVVHRLAMARPDVGFTLDHGDRRILSLQPGESVATRVAGIIARELANNGVAIELERPTAAGPMRLTGIAGLPTYNRGVADHQYLFVNGRPVKDRLLTGAVRGAYSDMLARDRHAVLALFLTLPPEEVDVNVHPAKTEVRFRDGQAVRGFIVSGLRQALATGDRRSAQSPDVAAMGRWQSEPLAEPSPALRSMFEGRDWSPPSTGHLASPRPEWRGAQGETLAVPMGRAEQAEELSPQAAEYPLGIARGQVANTYIVAEAADGLVLVDQHAAHERLVLERLRAAGGEDAVKRSQALLLPDVVEMEETACDRLEDAADKLAALGLVIERFGPGAMLVRAVPQALGKSNPEALLRDIDDDLAKHGEALLLGEKLDLVLATMACHGSVRAGRTLSVAEMNALLREMERTPRSGQCNHGRPTWVKLSMGDVEKLFGRH</sequence>
<name>A0A845B222_9SPHN</name>
<keyword evidence="3 5" id="KW-0227">DNA damage</keyword>
<evidence type="ECO:0000256" key="4">
    <source>
        <dbReference type="ARBA" id="ARBA00023204"/>
    </source>
</evidence>
<evidence type="ECO:0000256" key="2">
    <source>
        <dbReference type="ARBA" id="ARBA00021975"/>
    </source>
</evidence>
<dbReference type="Pfam" id="PF01119">
    <property type="entry name" value="DNA_mis_repair"/>
    <property type="match status" value="1"/>
</dbReference>
<proteinExistence type="inferred from homology"/>
<dbReference type="GO" id="GO:0140664">
    <property type="term" value="F:ATP-dependent DNA damage sensor activity"/>
    <property type="evidence" value="ECO:0007669"/>
    <property type="project" value="InterPro"/>
</dbReference>
<dbReference type="InterPro" id="IPR020667">
    <property type="entry name" value="DNA_mismatch_repair_MutL"/>
</dbReference>
<dbReference type="PANTHER" id="PTHR10073:SF12">
    <property type="entry name" value="DNA MISMATCH REPAIR PROTEIN MLH1"/>
    <property type="match status" value="1"/>
</dbReference>
<dbReference type="EMBL" id="WTYL01000001">
    <property type="protein sequence ID" value="MXP43682.1"/>
    <property type="molecule type" value="Genomic_DNA"/>
</dbReference>
<dbReference type="InterPro" id="IPR020568">
    <property type="entry name" value="Ribosomal_Su5_D2-typ_SF"/>
</dbReference>
<keyword evidence="8" id="KW-0378">Hydrolase</keyword>
<dbReference type="GO" id="GO:0006298">
    <property type="term" value="P:mismatch repair"/>
    <property type="evidence" value="ECO:0007669"/>
    <property type="project" value="UniProtKB-UniRule"/>
</dbReference>
<dbReference type="NCBIfam" id="NF000953">
    <property type="entry name" value="PRK00095.2-4"/>
    <property type="match status" value="1"/>
</dbReference>
<dbReference type="HAMAP" id="MF_00149">
    <property type="entry name" value="DNA_mis_repair"/>
    <property type="match status" value="1"/>
</dbReference>
<dbReference type="InterPro" id="IPR042120">
    <property type="entry name" value="MutL_C_dimsub"/>
</dbReference>
<dbReference type="InterPro" id="IPR037198">
    <property type="entry name" value="MutL_C_sf"/>
</dbReference>
<dbReference type="Gene3D" id="3.30.1540.20">
    <property type="entry name" value="MutL, C-terminal domain, dimerisation subdomain"/>
    <property type="match status" value="1"/>
</dbReference>
<dbReference type="InterPro" id="IPR014762">
    <property type="entry name" value="DNA_mismatch_repair_CS"/>
</dbReference>
<dbReference type="Pfam" id="PF13589">
    <property type="entry name" value="HATPase_c_3"/>
    <property type="match status" value="1"/>
</dbReference>
<keyword evidence="8" id="KW-0255">Endonuclease</keyword>
<dbReference type="InterPro" id="IPR014721">
    <property type="entry name" value="Ribsml_uS5_D2-typ_fold_subgr"/>
</dbReference>
<reference evidence="8 9" key="1">
    <citation type="submission" date="2019-12" db="EMBL/GenBank/DDBJ databases">
        <title>Genomic-based taxomic classification of the family Erythrobacteraceae.</title>
        <authorList>
            <person name="Xu L."/>
        </authorList>
    </citation>
    <scope>NUCLEOTIDE SEQUENCE [LARGE SCALE GENOMIC DNA]</scope>
    <source>
        <strain evidence="8 9">KCTC 42453</strain>
    </source>
</reference>
<evidence type="ECO:0000259" key="6">
    <source>
        <dbReference type="SMART" id="SM00853"/>
    </source>
</evidence>
<feature type="domain" description="MutL C-terminal dimerisation" evidence="6">
    <location>
        <begin position="417"/>
        <end position="561"/>
    </location>
</feature>